<reference evidence="1" key="1">
    <citation type="submission" date="2023-07" db="EMBL/GenBank/DDBJ databases">
        <authorList>
            <person name="Pelsma A.J. K."/>
        </authorList>
    </citation>
    <scope>NUCLEOTIDE SEQUENCE</scope>
</reference>
<name>A0AA48RAN8_9ZZZZ</name>
<gene>
    <name evidence="1" type="ORF">AMST5_01885</name>
</gene>
<protein>
    <submittedName>
        <fullName evidence="1">Uncharacterized protein</fullName>
    </submittedName>
</protein>
<organism evidence="1">
    <name type="scientific">freshwater sediment metagenome</name>
    <dbReference type="NCBI Taxonomy" id="556182"/>
    <lineage>
        <taxon>unclassified sequences</taxon>
        <taxon>metagenomes</taxon>
        <taxon>ecological metagenomes</taxon>
    </lineage>
</organism>
<sequence>MARLVFLLALLSGLGGFILGSASRTSLRHERLPPSLGYADVISEGVGSN</sequence>
<accession>A0AA48RAN8</accession>
<evidence type="ECO:0000313" key="1">
    <source>
        <dbReference type="EMBL" id="CAJ0866710.1"/>
    </source>
</evidence>
<dbReference type="EMBL" id="OY288114">
    <property type="protein sequence ID" value="CAJ0866710.1"/>
    <property type="molecule type" value="Genomic_DNA"/>
</dbReference>
<dbReference type="AlphaFoldDB" id="A0AA48RAN8"/>
<proteinExistence type="predicted"/>